<dbReference type="PROSITE" id="PS00502">
    <property type="entry name" value="POLYGALACTURONASE"/>
    <property type="match status" value="1"/>
</dbReference>
<dbReference type="EMBL" id="FOGG01000009">
    <property type="protein sequence ID" value="SER43710.1"/>
    <property type="molecule type" value="Genomic_DNA"/>
</dbReference>
<evidence type="ECO:0000313" key="7">
    <source>
        <dbReference type="EMBL" id="SER43710.1"/>
    </source>
</evidence>
<dbReference type="Proteomes" id="UP000199572">
    <property type="component" value="Unassembled WGS sequence"/>
</dbReference>
<dbReference type="InterPro" id="IPR024535">
    <property type="entry name" value="RHGA/B-epi-like_pectate_lyase"/>
</dbReference>
<sequence>MINSLNKMINKVKPVNPLTTIKRYLLLLGFSSTIWSAFAQGGKAVNGNPWDKVPAILASIEAPVFPNKDFNIKDYGAVGDGKTNSSGAIRKAIEACNRAGGGRVVVPAGRYLTGPVYLKSNVNFFVDKGATILFSTNPKDYLPLVRTRWEGVELMNYSPLIYAYEEHNIAITGEGTLDGQASTDHWWPWKGKKDKGYVAGTPSQLDAGNRDALFDMAEKDVPLEKRVFGEGHYLRPQFVQPYKCTRVLIQGVKVVRSPMWIINPVLCNNVTIKGITVESNGPNNDGCDPESCKDVLIKDCYFNTGDDCIALKSGRNRDGRRINVPCENVVIQHCTMANGHGGVVIGSEISGGVKNVFAEDCQMNSPELDRALRIKTSTARGGITENIYLRNIKVGRVKQEAILITMFYEDKGNFMPLIRNIRVDNMQVAYGGKTGIVVEGYKAQPVQNLQLSNLQINNVKHPYHISNLKGLKLEKVEINGKNMRSEEVKILDTEGNLHW</sequence>
<evidence type="ECO:0000256" key="3">
    <source>
        <dbReference type="ARBA" id="ARBA00023295"/>
    </source>
</evidence>
<keyword evidence="8" id="KW-1185">Reference proteome</keyword>
<keyword evidence="3 4" id="KW-0326">Glycosidase</keyword>
<dbReference type="Gene3D" id="2.160.20.10">
    <property type="entry name" value="Single-stranded right-handed beta-helix, Pectin lyase-like"/>
    <property type="match status" value="1"/>
</dbReference>
<dbReference type="PANTHER" id="PTHR31339">
    <property type="entry name" value="PECTIN LYASE-RELATED"/>
    <property type="match status" value="1"/>
</dbReference>
<dbReference type="SUPFAM" id="SSF51126">
    <property type="entry name" value="Pectin lyase-like"/>
    <property type="match status" value="1"/>
</dbReference>
<feature type="chain" id="PRO_5011669296" evidence="5">
    <location>
        <begin position="40"/>
        <end position="499"/>
    </location>
</feature>
<dbReference type="AlphaFoldDB" id="A0A1H9P6A0"/>
<dbReference type="GO" id="GO:0004650">
    <property type="term" value="F:polygalacturonase activity"/>
    <property type="evidence" value="ECO:0007669"/>
    <property type="project" value="InterPro"/>
</dbReference>
<evidence type="ECO:0000256" key="1">
    <source>
        <dbReference type="ARBA" id="ARBA00008834"/>
    </source>
</evidence>
<protein>
    <submittedName>
        <fullName evidence="7">Pectate lyase superfamily protein</fullName>
    </submittedName>
</protein>
<dbReference type="InterPro" id="IPR000743">
    <property type="entry name" value="Glyco_hydro_28"/>
</dbReference>
<evidence type="ECO:0000256" key="5">
    <source>
        <dbReference type="SAM" id="SignalP"/>
    </source>
</evidence>
<evidence type="ECO:0000256" key="4">
    <source>
        <dbReference type="RuleBase" id="RU361169"/>
    </source>
</evidence>
<reference evidence="7 8" key="1">
    <citation type="submission" date="2016-10" db="EMBL/GenBank/DDBJ databases">
        <authorList>
            <person name="de Groot N.N."/>
        </authorList>
    </citation>
    <scope>NUCLEOTIDE SEQUENCE [LARGE SCALE GENOMIC DNA]</scope>
    <source>
        <strain evidence="7 8">DSM 18610</strain>
    </source>
</reference>
<dbReference type="InterPro" id="IPR011050">
    <property type="entry name" value="Pectin_lyase_fold/virulence"/>
</dbReference>
<dbReference type="Pfam" id="PF12708">
    <property type="entry name" value="Pect-lyase_RHGA_epim"/>
    <property type="match status" value="1"/>
</dbReference>
<dbReference type="SMART" id="SM00710">
    <property type="entry name" value="PbH1"/>
    <property type="match status" value="5"/>
</dbReference>
<dbReference type="InterPro" id="IPR051801">
    <property type="entry name" value="GH28_Enzymes"/>
</dbReference>
<keyword evidence="5" id="KW-0732">Signal</keyword>
<keyword evidence="7" id="KW-0456">Lyase</keyword>
<organism evidence="7 8">
    <name type="scientific">Pedobacter rhizosphaerae</name>
    <dbReference type="NCBI Taxonomy" id="390241"/>
    <lineage>
        <taxon>Bacteria</taxon>
        <taxon>Pseudomonadati</taxon>
        <taxon>Bacteroidota</taxon>
        <taxon>Sphingobacteriia</taxon>
        <taxon>Sphingobacteriales</taxon>
        <taxon>Sphingobacteriaceae</taxon>
        <taxon>Pedobacter</taxon>
    </lineage>
</organism>
<evidence type="ECO:0000313" key="8">
    <source>
        <dbReference type="Proteomes" id="UP000199572"/>
    </source>
</evidence>
<gene>
    <name evidence="7" type="ORF">SAMN04488023_10950</name>
</gene>
<dbReference type="GO" id="GO:0005975">
    <property type="term" value="P:carbohydrate metabolic process"/>
    <property type="evidence" value="ECO:0007669"/>
    <property type="project" value="InterPro"/>
</dbReference>
<accession>A0A1H9P6A0</accession>
<name>A0A1H9P6A0_9SPHI</name>
<proteinExistence type="inferred from homology"/>
<dbReference type="PANTHER" id="PTHR31339:SF9">
    <property type="entry name" value="PLASMIN AND FIBRONECTIN-BINDING PROTEIN A"/>
    <property type="match status" value="1"/>
</dbReference>
<dbReference type="InterPro" id="IPR006626">
    <property type="entry name" value="PbH1"/>
</dbReference>
<keyword evidence="2 4" id="KW-0378">Hydrolase</keyword>
<feature type="domain" description="Rhamnogalacturonase A/B/Epimerase-like pectate lyase" evidence="6">
    <location>
        <begin position="70"/>
        <end position="125"/>
    </location>
</feature>
<dbReference type="InterPro" id="IPR012334">
    <property type="entry name" value="Pectin_lyas_fold"/>
</dbReference>
<evidence type="ECO:0000259" key="6">
    <source>
        <dbReference type="Pfam" id="PF12708"/>
    </source>
</evidence>
<dbReference type="Pfam" id="PF00295">
    <property type="entry name" value="Glyco_hydro_28"/>
    <property type="match status" value="1"/>
</dbReference>
<evidence type="ECO:0000256" key="2">
    <source>
        <dbReference type="ARBA" id="ARBA00022801"/>
    </source>
</evidence>
<dbReference type="GO" id="GO:0016829">
    <property type="term" value="F:lyase activity"/>
    <property type="evidence" value="ECO:0007669"/>
    <property type="project" value="UniProtKB-KW"/>
</dbReference>
<feature type="signal peptide" evidence="5">
    <location>
        <begin position="1"/>
        <end position="39"/>
    </location>
</feature>
<dbReference type="STRING" id="390241.SAMN04488023_10950"/>
<comment type="similarity">
    <text evidence="1 4">Belongs to the glycosyl hydrolase 28 family.</text>
</comment>